<keyword evidence="5 12" id="KW-0548">Nucleotidyltransferase</keyword>
<reference evidence="12" key="1">
    <citation type="submission" date="2019-03" db="EMBL/GenBank/DDBJ databases">
        <title>Single cell metagenomics reveals metabolic interactions within the superorganism composed of flagellate Streblomastix strix and complex community of Bacteroidetes bacteria on its surface.</title>
        <authorList>
            <person name="Treitli S.C."/>
            <person name="Kolisko M."/>
            <person name="Husnik F."/>
            <person name="Keeling P."/>
            <person name="Hampl V."/>
        </authorList>
    </citation>
    <scope>NUCLEOTIDE SEQUENCE</scope>
    <source>
        <strain evidence="12">STM</strain>
    </source>
</reference>
<dbReference type="InterPro" id="IPR046938">
    <property type="entry name" value="DNA_clamp_sf"/>
</dbReference>
<proteinExistence type="inferred from homology"/>
<dbReference type="GO" id="GO:0005737">
    <property type="term" value="C:cytoplasm"/>
    <property type="evidence" value="ECO:0007669"/>
    <property type="project" value="UniProtKB-SubCell"/>
</dbReference>
<evidence type="ECO:0000256" key="6">
    <source>
        <dbReference type="ARBA" id="ARBA00022705"/>
    </source>
</evidence>
<comment type="caution">
    <text evidence="12">The sequence shown here is derived from an EMBL/GenBank/DDBJ whole genome shotgun (WGS) entry which is preliminary data.</text>
</comment>
<dbReference type="Gene3D" id="3.10.150.10">
    <property type="entry name" value="DNA Polymerase III, subunit A, domain 2"/>
    <property type="match status" value="1"/>
</dbReference>
<evidence type="ECO:0000256" key="2">
    <source>
        <dbReference type="ARBA" id="ARBA00010752"/>
    </source>
</evidence>
<gene>
    <name evidence="12" type="ORF">EZS27_030845</name>
</gene>
<dbReference type="Pfam" id="PF02767">
    <property type="entry name" value="DNA_pol3_beta_2"/>
    <property type="match status" value="1"/>
</dbReference>
<dbReference type="CDD" id="cd00140">
    <property type="entry name" value="beta_clamp"/>
    <property type="match status" value="1"/>
</dbReference>
<evidence type="ECO:0000256" key="7">
    <source>
        <dbReference type="ARBA" id="ARBA00022932"/>
    </source>
</evidence>
<evidence type="ECO:0000256" key="8">
    <source>
        <dbReference type="ARBA" id="ARBA00023125"/>
    </source>
</evidence>
<keyword evidence="3" id="KW-0963">Cytoplasm</keyword>
<dbReference type="PIRSF" id="PIRSF000804">
    <property type="entry name" value="DNA_pol_III_b"/>
    <property type="match status" value="1"/>
</dbReference>
<dbReference type="GO" id="GO:0009360">
    <property type="term" value="C:DNA polymerase III complex"/>
    <property type="evidence" value="ECO:0007669"/>
    <property type="project" value="InterPro"/>
</dbReference>
<dbReference type="AlphaFoldDB" id="A0A5J4QDU8"/>
<accession>A0A5J4QDU8</accession>
<dbReference type="InterPro" id="IPR022634">
    <property type="entry name" value="DNA_polIII_beta_N"/>
</dbReference>
<evidence type="ECO:0000256" key="5">
    <source>
        <dbReference type="ARBA" id="ARBA00022695"/>
    </source>
</evidence>
<feature type="domain" description="DNA polymerase III beta sliding clamp central" evidence="10">
    <location>
        <begin position="141"/>
        <end position="251"/>
    </location>
</feature>
<dbReference type="InterPro" id="IPR001001">
    <property type="entry name" value="DNA_polIII_beta"/>
</dbReference>
<comment type="subcellular location">
    <subcellularLocation>
        <location evidence="1">Cytoplasm</location>
    </subcellularLocation>
</comment>
<organism evidence="12">
    <name type="scientific">termite gut metagenome</name>
    <dbReference type="NCBI Taxonomy" id="433724"/>
    <lineage>
        <taxon>unclassified sequences</taxon>
        <taxon>metagenomes</taxon>
        <taxon>organismal metagenomes</taxon>
    </lineage>
</organism>
<dbReference type="EMBL" id="SNRY01003945">
    <property type="protein sequence ID" value="KAA6319238.1"/>
    <property type="molecule type" value="Genomic_DNA"/>
</dbReference>
<protein>
    <submittedName>
        <fullName evidence="12">DNA polymerase III subunit beta</fullName>
        <ecNumber evidence="12">2.7.7.7</ecNumber>
    </submittedName>
</protein>
<evidence type="ECO:0000259" key="10">
    <source>
        <dbReference type="Pfam" id="PF02767"/>
    </source>
</evidence>
<dbReference type="PANTHER" id="PTHR30478:SF0">
    <property type="entry name" value="BETA SLIDING CLAMP"/>
    <property type="match status" value="1"/>
</dbReference>
<name>A0A5J4QDU8_9ZZZZ</name>
<dbReference type="SUPFAM" id="SSF55979">
    <property type="entry name" value="DNA clamp"/>
    <property type="match status" value="3"/>
</dbReference>
<sequence length="378" mass="42569">MKIIISKNDFHNGIKLAEKILQVKNLVPAYENFLFKAGENDLLYITAASEDGSLTTCAPCKIEKDKREKSSFTINAKLLLNSISELDNQPLIIETISNFEATITYNNGQSNGKFHLTGIAADEFPNQYENSSEGTQRIIRSMDLRNGISLVQFCAAGDELRPILCGTLIEQKNKKLTFVSSNGHQLARKEYNYPDMEDFSFVLPKLITKIIPSILPGDESNTEITVFSSHIQIKHNYFTLDCRLIEGKYPNYQSVIPENNDKFLFVNRGIIISALKRVLLFSDSFSSLIALNLSTEKTFLFAQNIDSPTSAKEEIESTFDSSKPMEIGFNGRYLLEILTAMPSEEIKMTFSYPEKAGIIKADREDDLLYLLMPSMVAQ</sequence>
<dbReference type="EC" id="2.7.7.7" evidence="12"/>
<dbReference type="GO" id="GO:0008408">
    <property type="term" value="F:3'-5' exonuclease activity"/>
    <property type="evidence" value="ECO:0007669"/>
    <property type="project" value="InterPro"/>
</dbReference>
<dbReference type="GO" id="GO:0006271">
    <property type="term" value="P:DNA strand elongation involved in DNA replication"/>
    <property type="evidence" value="ECO:0007669"/>
    <property type="project" value="TreeGrafter"/>
</dbReference>
<evidence type="ECO:0000256" key="4">
    <source>
        <dbReference type="ARBA" id="ARBA00022679"/>
    </source>
</evidence>
<evidence type="ECO:0000259" key="11">
    <source>
        <dbReference type="Pfam" id="PF02768"/>
    </source>
</evidence>
<feature type="domain" description="DNA polymerase III beta sliding clamp C-terminal" evidence="11">
    <location>
        <begin position="254"/>
        <end position="373"/>
    </location>
</feature>
<evidence type="ECO:0000256" key="1">
    <source>
        <dbReference type="ARBA" id="ARBA00004496"/>
    </source>
</evidence>
<dbReference type="InterPro" id="IPR022637">
    <property type="entry name" value="DNA_polIII_beta_cen"/>
</dbReference>
<evidence type="ECO:0000313" key="12">
    <source>
        <dbReference type="EMBL" id="KAA6319238.1"/>
    </source>
</evidence>
<evidence type="ECO:0000259" key="9">
    <source>
        <dbReference type="Pfam" id="PF00712"/>
    </source>
</evidence>
<keyword evidence="7" id="KW-0239">DNA-directed DNA polymerase</keyword>
<keyword evidence="8" id="KW-0238">DNA-binding</keyword>
<dbReference type="InterPro" id="IPR022635">
    <property type="entry name" value="DNA_polIII_beta_C"/>
</dbReference>
<dbReference type="GO" id="GO:0003677">
    <property type="term" value="F:DNA binding"/>
    <property type="evidence" value="ECO:0007669"/>
    <property type="project" value="UniProtKB-KW"/>
</dbReference>
<keyword evidence="4 12" id="KW-0808">Transferase</keyword>
<dbReference type="Pfam" id="PF00712">
    <property type="entry name" value="DNA_pol3_beta"/>
    <property type="match status" value="1"/>
</dbReference>
<feature type="domain" description="DNA polymerase III beta sliding clamp N-terminal" evidence="9">
    <location>
        <begin position="1"/>
        <end position="126"/>
    </location>
</feature>
<dbReference type="Gene3D" id="3.70.10.10">
    <property type="match status" value="1"/>
</dbReference>
<dbReference type="SMART" id="SM00480">
    <property type="entry name" value="POL3Bc"/>
    <property type="match status" value="1"/>
</dbReference>
<dbReference type="GO" id="GO:0003887">
    <property type="term" value="F:DNA-directed DNA polymerase activity"/>
    <property type="evidence" value="ECO:0007669"/>
    <property type="project" value="UniProtKB-KW"/>
</dbReference>
<dbReference type="PANTHER" id="PTHR30478">
    <property type="entry name" value="DNA POLYMERASE III SUBUNIT BETA"/>
    <property type="match status" value="1"/>
</dbReference>
<keyword evidence="6" id="KW-0235">DNA replication</keyword>
<evidence type="ECO:0000256" key="3">
    <source>
        <dbReference type="ARBA" id="ARBA00022490"/>
    </source>
</evidence>
<comment type="similarity">
    <text evidence="2">Belongs to the beta sliding clamp family.</text>
</comment>
<dbReference type="NCBIfam" id="TIGR00663">
    <property type="entry name" value="dnan"/>
    <property type="match status" value="1"/>
</dbReference>
<dbReference type="Pfam" id="PF02768">
    <property type="entry name" value="DNA_pol3_beta_3"/>
    <property type="match status" value="1"/>
</dbReference>